<dbReference type="GO" id="GO:0030435">
    <property type="term" value="P:sporulation resulting in formation of a cellular spore"/>
    <property type="evidence" value="ECO:0007669"/>
    <property type="project" value="UniProtKB-KW"/>
</dbReference>
<comment type="subcellular location">
    <subcellularLocation>
        <location evidence="2">Spore core</location>
    </subcellularLocation>
</comment>
<evidence type="ECO:0000313" key="4">
    <source>
        <dbReference type="Proteomes" id="UP000186795"/>
    </source>
</evidence>
<dbReference type="EMBL" id="FTOD01000005">
    <property type="protein sequence ID" value="SIS78886.1"/>
    <property type="molecule type" value="Genomic_DNA"/>
</dbReference>
<organism evidence="3 4">
    <name type="scientific">Kroppenstedtia eburnea</name>
    <dbReference type="NCBI Taxonomy" id="714067"/>
    <lineage>
        <taxon>Bacteria</taxon>
        <taxon>Bacillati</taxon>
        <taxon>Bacillota</taxon>
        <taxon>Bacilli</taxon>
        <taxon>Bacillales</taxon>
        <taxon>Thermoactinomycetaceae</taxon>
        <taxon>Kroppenstedtia</taxon>
    </lineage>
</organism>
<dbReference type="Pfam" id="PF14098">
    <property type="entry name" value="SSPI"/>
    <property type="match status" value="1"/>
</dbReference>
<dbReference type="NCBIfam" id="TIGR03092">
    <property type="entry name" value="SASP_sspI"/>
    <property type="match status" value="1"/>
</dbReference>
<accession>A0A1N7LYI3</accession>
<sequence length="78" mass="8874">MSFPIRGAVYYNIKEMGPQQLKSMVEDSIQGEEKLLPGLGVLFEVIWKNSTPQDQEHMIETLHDHMPREQAQPPVAPS</sequence>
<name>A0A1N7LYI3_9BACL</name>
<comment type="induction">
    <text evidence="2">Expressed only in the forespore compartment of sporulating cells.</text>
</comment>
<dbReference type="HAMAP" id="MF_00669">
    <property type="entry name" value="SspI"/>
    <property type="match status" value="1"/>
</dbReference>
<dbReference type="AlphaFoldDB" id="A0A1N7LYI3"/>
<protein>
    <recommendedName>
        <fullName evidence="2">Small, acid-soluble spore protein I</fullName>
        <shortName evidence="2">SASP I</shortName>
    </recommendedName>
</protein>
<dbReference type="RefSeq" id="WP_040387071.1">
    <property type="nucleotide sequence ID" value="NZ_CP048103.1"/>
</dbReference>
<reference evidence="4" key="1">
    <citation type="submission" date="2017-01" db="EMBL/GenBank/DDBJ databases">
        <authorList>
            <person name="Varghese N."/>
            <person name="Submissions S."/>
        </authorList>
    </citation>
    <scope>NUCLEOTIDE SEQUENCE [LARGE SCALE GENOMIC DNA]</scope>
    <source>
        <strain evidence="4">DSM 45196</strain>
    </source>
</reference>
<evidence type="ECO:0000313" key="3">
    <source>
        <dbReference type="EMBL" id="SIS78886.1"/>
    </source>
</evidence>
<dbReference type="InterPro" id="IPR017525">
    <property type="entry name" value="SspI"/>
</dbReference>
<dbReference type="GO" id="GO:0030436">
    <property type="term" value="P:asexual sporulation"/>
    <property type="evidence" value="ECO:0007669"/>
    <property type="project" value="UniProtKB-UniRule"/>
</dbReference>
<dbReference type="OrthoDB" id="2453696at2"/>
<comment type="similarity">
    <text evidence="2">Belongs to the SspI family.</text>
</comment>
<evidence type="ECO:0000256" key="1">
    <source>
        <dbReference type="ARBA" id="ARBA00022969"/>
    </source>
</evidence>
<keyword evidence="4" id="KW-1185">Reference proteome</keyword>
<keyword evidence="1 2" id="KW-0749">Sporulation</keyword>
<proteinExistence type="evidence at transcript level"/>
<dbReference type="Proteomes" id="UP000186795">
    <property type="component" value="Unassembled WGS sequence"/>
</dbReference>
<gene>
    <name evidence="2" type="primary">sspI</name>
    <name evidence="3" type="ORF">SAMN05421790_10573</name>
</gene>
<evidence type="ECO:0000256" key="2">
    <source>
        <dbReference type="HAMAP-Rule" id="MF_00669"/>
    </source>
</evidence>